<keyword evidence="3" id="KW-1185">Reference proteome</keyword>
<name>A0A9P4LS92_9PLEO</name>
<reference evidence="2" key="1">
    <citation type="journal article" date="2020" name="Stud. Mycol.">
        <title>101 Dothideomycetes genomes: a test case for predicting lifestyles and emergence of pathogens.</title>
        <authorList>
            <person name="Haridas S."/>
            <person name="Albert R."/>
            <person name="Binder M."/>
            <person name="Bloem J."/>
            <person name="Labutti K."/>
            <person name="Salamov A."/>
            <person name="Andreopoulos B."/>
            <person name="Baker S."/>
            <person name="Barry K."/>
            <person name="Bills G."/>
            <person name="Bluhm B."/>
            <person name="Cannon C."/>
            <person name="Castanera R."/>
            <person name="Culley D."/>
            <person name="Daum C."/>
            <person name="Ezra D."/>
            <person name="Gonzalez J."/>
            <person name="Henrissat B."/>
            <person name="Kuo A."/>
            <person name="Liang C."/>
            <person name="Lipzen A."/>
            <person name="Lutzoni F."/>
            <person name="Magnuson J."/>
            <person name="Mondo S."/>
            <person name="Nolan M."/>
            <person name="Ohm R."/>
            <person name="Pangilinan J."/>
            <person name="Park H.-J."/>
            <person name="Ramirez L."/>
            <person name="Alfaro M."/>
            <person name="Sun H."/>
            <person name="Tritt A."/>
            <person name="Yoshinaga Y."/>
            <person name="Zwiers L.-H."/>
            <person name="Turgeon B."/>
            <person name="Goodwin S."/>
            <person name="Spatafora J."/>
            <person name="Crous P."/>
            <person name="Grigoriev I."/>
        </authorList>
    </citation>
    <scope>NUCLEOTIDE SEQUENCE</scope>
    <source>
        <strain evidence="2">CBS 110217</strain>
    </source>
</reference>
<dbReference type="Proteomes" id="UP000799777">
    <property type="component" value="Unassembled WGS sequence"/>
</dbReference>
<protein>
    <submittedName>
        <fullName evidence="2">Uncharacterized protein</fullName>
    </submittedName>
</protein>
<dbReference type="AlphaFoldDB" id="A0A9P4LS92"/>
<feature type="region of interest" description="Disordered" evidence="1">
    <location>
        <begin position="1"/>
        <end position="21"/>
    </location>
</feature>
<sequence length="171" mass="18870">MSPTKQFLPRRTTKEQKPSQQVGMLTGLRLTHTTFWSANSLVNYSVHQKISSACGEQAGKPSEGHPGVLNERNDIRAIIISDEGSGDALTALGSVARIIVGTETVDILKEIHSSEVVAHGTAIWARQTVKEPWRYSHSKKVYLPPQQPTQPTPTYNRLLEAPPVEQKHGEL</sequence>
<evidence type="ECO:0000256" key="1">
    <source>
        <dbReference type="SAM" id="MobiDB-lite"/>
    </source>
</evidence>
<gene>
    <name evidence="2" type="ORF">EK21DRAFT_83863</name>
</gene>
<dbReference type="OrthoDB" id="3800712at2759"/>
<evidence type="ECO:0000313" key="2">
    <source>
        <dbReference type="EMBL" id="KAF2036153.1"/>
    </source>
</evidence>
<organism evidence="2 3">
    <name type="scientific">Setomelanomma holmii</name>
    <dbReference type="NCBI Taxonomy" id="210430"/>
    <lineage>
        <taxon>Eukaryota</taxon>
        <taxon>Fungi</taxon>
        <taxon>Dikarya</taxon>
        <taxon>Ascomycota</taxon>
        <taxon>Pezizomycotina</taxon>
        <taxon>Dothideomycetes</taxon>
        <taxon>Pleosporomycetidae</taxon>
        <taxon>Pleosporales</taxon>
        <taxon>Pleosporineae</taxon>
        <taxon>Phaeosphaeriaceae</taxon>
        <taxon>Setomelanomma</taxon>
    </lineage>
</organism>
<accession>A0A9P4LS92</accession>
<feature type="region of interest" description="Disordered" evidence="1">
    <location>
        <begin position="141"/>
        <end position="171"/>
    </location>
</feature>
<evidence type="ECO:0000313" key="3">
    <source>
        <dbReference type="Proteomes" id="UP000799777"/>
    </source>
</evidence>
<dbReference type="EMBL" id="ML978155">
    <property type="protein sequence ID" value="KAF2036153.1"/>
    <property type="molecule type" value="Genomic_DNA"/>
</dbReference>
<comment type="caution">
    <text evidence="2">The sequence shown here is derived from an EMBL/GenBank/DDBJ whole genome shotgun (WGS) entry which is preliminary data.</text>
</comment>
<proteinExistence type="predicted"/>